<evidence type="ECO:0000259" key="1">
    <source>
        <dbReference type="PROSITE" id="PS50053"/>
    </source>
</evidence>
<organism evidence="2 3">
    <name type="scientific">Psylliodes chrysocephalus</name>
    <dbReference type="NCBI Taxonomy" id="3402493"/>
    <lineage>
        <taxon>Eukaryota</taxon>
        <taxon>Metazoa</taxon>
        <taxon>Ecdysozoa</taxon>
        <taxon>Arthropoda</taxon>
        <taxon>Hexapoda</taxon>
        <taxon>Insecta</taxon>
        <taxon>Pterygota</taxon>
        <taxon>Neoptera</taxon>
        <taxon>Endopterygota</taxon>
        <taxon>Coleoptera</taxon>
        <taxon>Polyphaga</taxon>
        <taxon>Cucujiformia</taxon>
        <taxon>Chrysomeloidea</taxon>
        <taxon>Chrysomelidae</taxon>
        <taxon>Galerucinae</taxon>
        <taxon>Alticini</taxon>
        <taxon>Psylliodes</taxon>
    </lineage>
</organism>
<dbReference type="SUPFAM" id="SSF54236">
    <property type="entry name" value="Ubiquitin-like"/>
    <property type="match status" value="1"/>
</dbReference>
<dbReference type="PROSITE" id="PS50053">
    <property type="entry name" value="UBIQUITIN_2"/>
    <property type="match status" value="1"/>
</dbReference>
<keyword evidence="3" id="KW-1185">Reference proteome</keyword>
<dbReference type="Proteomes" id="UP001153636">
    <property type="component" value="Chromosome 14"/>
</dbReference>
<proteinExistence type="predicted"/>
<sequence length="74" mass="8435">MSSLRVKTPIGKIITIDVAETDKVSDLKQKIYDHQLVRTQNQILRLNNSELADQMKISEAQIGDEVLQLDLKQD</sequence>
<dbReference type="SMART" id="SM00213">
    <property type="entry name" value="UBQ"/>
    <property type="match status" value="1"/>
</dbReference>
<protein>
    <recommendedName>
        <fullName evidence="1">Ubiquitin-like domain-containing protein</fullName>
    </recommendedName>
</protein>
<dbReference type="CDD" id="cd17039">
    <property type="entry name" value="Ubl_ubiquitin_like"/>
    <property type="match status" value="1"/>
</dbReference>
<feature type="domain" description="Ubiquitin-like" evidence="1">
    <location>
        <begin position="2"/>
        <end position="65"/>
    </location>
</feature>
<dbReference type="AlphaFoldDB" id="A0A9P0GA22"/>
<gene>
    <name evidence="2" type="ORF">PSYICH_LOCUS4333</name>
</gene>
<accession>A0A9P0GA22</accession>
<dbReference type="InterPro" id="IPR000626">
    <property type="entry name" value="Ubiquitin-like_dom"/>
</dbReference>
<dbReference type="OrthoDB" id="417450at2759"/>
<dbReference type="Gene3D" id="3.10.20.90">
    <property type="entry name" value="Phosphatidylinositol 3-kinase Catalytic Subunit, Chain A, domain 1"/>
    <property type="match status" value="1"/>
</dbReference>
<dbReference type="Pfam" id="PF00240">
    <property type="entry name" value="ubiquitin"/>
    <property type="match status" value="1"/>
</dbReference>
<dbReference type="InterPro" id="IPR029071">
    <property type="entry name" value="Ubiquitin-like_domsf"/>
</dbReference>
<evidence type="ECO:0000313" key="3">
    <source>
        <dbReference type="Proteomes" id="UP001153636"/>
    </source>
</evidence>
<name>A0A9P0GA22_9CUCU</name>
<reference evidence="2" key="1">
    <citation type="submission" date="2022-01" db="EMBL/GenBank/DDBJ databases">
        <authorList>
            <person name="King R."/>
        </authorList>
    </citation>
    <scope>NUCLEOTIDE SEQUENCE</scope>
</reference>
<evidence type="ECO:0000313" key="2">
    <source>
        <dbReference type="EMBL" id="CAH1103446.1"/>
    </source>
</evidence>
<dbReference type="EMBL" id="OV651826">
    <property type="protein sequence ID" value="CAH1103446.1"/>
    <property type="molecule type" value="Genomic_DNA"/>
</dbReference>